<feature type="domain" description="RNA polymerase sigma-70" evidence="3">
    <location>
        <begin position="173"/>
        <end position="186"/>
    </location>
</feature>
<feature type="region of interest" description="Disordered" evidence="2">
    <location>
        <begin position="67"/>
        <end position="108"/>
    </location>
</feature>
<proteinExistence type="predicted"/>
<evidence type="ECO:0000313" key="5">
    <source>
        <dbReference type="Proteomes" id="UP000823935"/>
    </source>
</evidence>
<organism evidence="4 5">
    <name type="scientific">Candidatus Limivivens intestinipullorum</name>
    <dbReference type="NCBI Taxonomy" id="2840858"/>
    <lineage>
        <taxon>Bacteria</taxon>
        <taxon>Bacillati</taxon>
        <taxon>Bacillota</taxon>
        <taxon>Clostridia</taxon>
        <taxon>Lachnospirales</taxon>
        <taxon>Lachnospiraceae</taxon>
        <taxon>Lachnospiraceae incertae sedis</taxon>
        <taxon>Candidatus Limivivens</taxon>
    </lineage>
</organism>
<dbReference type="Proteomes" id="UP000823935">
    <property type="component" value="Unassembled WGS sequence"/>
</dbReference>
<evidence type="ECO:0000256" key="2">
    <source>
        <dbReference type="SAM" id="MobiDB-lite"/>
    </source>
</evidence>
<dbReference type="GO" id="GO:0006352">
    <property type="term" value="P:DNA-templated transcription initiation"/>
    <property type="evidence" value="ECO:0007669"/>
    <property type="project" value="InterPro"/>
</dbReference>
<sequence>MSDRIIFRAMLSEIKELAEENGNRLTREQIRDFFRESNLTQEQLEMVTAYLAGEKIQIEGYEKKQEAADTVLDGEQSQSPESDWNQRQNTGAAGPGEEEKKEAGADAAGTQPMEIYREELQHLETLSQAERLNLFWQAAAGEQTAKSSLTHAYLQTVYDLSKTYLYDRISQGDLVQEGNVGLLLALEELTPGQTLEEYEQFLFNRIQEAMEDAVQESQDLEEMGEKLAKRADQLKEAAENLKEELGRKVSIEELSAYLEMPLEEIKDILRMAGDEIQVTALHKEE</sequence>
<dbReference type="Pfam" id="PF04539">
    <property type="entry name" value="Sigma70_r3"/>
    <property type="match status" value="1"/>
</dbReference>
<evidence type="ECO:0000256" key="1">
    <source>
        <dbReference type="SAM" id="Coils"/>
    </source>
</evidence>
<feature type="compositionally biased region" description="Polar residues" evidence="2">
    <location>
        <begin position="75"/>
        <end position="90"/>
    </location>
</feature>
<dbReference type="InterPro" id="IPR007624">
    <property type="entry name" value="RNA_pol_sigma70_r3"/>
</dbReference>
<dbReference type="InterPro" id="IPR000943">
    <property type="entry name" value="RNA_pol_sigma70"/>
</dbReference>
<evidence type="ECO:0000313" key="4">
    <source>
        <dbReference type="EMBL" id="HIS31681.1"/>
    </source>
</evidence>
<dbReference type="PROSITE" id="PS00715">
    <property type="entry name" value="SIGMA70_1"/>
    <property type="match status" value="1"/>
</dbReference>
<protein>
    <recommendedName>
        <fullName evidence="3">RNA polymerase sigma-70 domain-containing protein</fullName>
    </recommendedName>
</protein>
<evidence type="ECO:0000259" key="3">
    <source>
        <dbReference type="PROSITE" id="PS00715"/>
    </source>
</evidence>
<keyword evidence="1" id="KW-0175">Coiled coil</keyword>
<dbReference type="SUPFAM" id="SSF88946">
    <property type="entry name" value="Sigma2 domain of RNA polymerase sigma factors"/>
    <property type="match status" value="1"/>
</dbReference>
<dbReference type="AlphaFoldDB" id="A0A9D1JJZ1"/>
<dbReference type="EMBL" id="DVIQ01000052">
    <property type="protein sequence ID" value="HIS31681.1"/>
    <property type="molecule type" value="Genomic_DNA"/>
</dbReference>
<dbReference type="GO" id="GO:0003700">
    <property type="term" value="F:DNA-binding transcription factor activity"/>
    <property type="evidence" value="ECO:0007669"/>
    <property type="project" value="InterPro"/>
</dbReference>
<name>A0A9D1JJZ1_9FIRM</name>
<feature type="coiled-coil region" evidence="1">
    <location>
        <begin position="203"/>
        <end position="251"/>
    </location>
</feature>
<gene>
    <name evidence="4" type="ORF">IAB44_09085</name>
</gene>
<dbReference type="GO" id="GO:0003677">
    <property type="term" value="F:DNA binding"/>
    <property type="evidence" value="ECO:0007669"/>
    <property type="project" value="InterPro"/>
</dbReference>
<dbReference type="InterPro" id="IPR013325">
    <property type="entry name" value="RNA_pol_sigma_r2"/>
</dbReference>
<dbReference type="InterPro" id="IPR013324">
    <property type="entry name" value="RNA_pol_sigma_r3/r4-like"/>
</dbReference>
<dbReference type="Gene3D" id="1.20.140.160">
    <property type="match status" value="1"/>
</dbReference>
<comment type="caution">
    <text evidence="4">The sequence shown here is derived from an EMBL/GenBank/DDBJ whole genome shotgun (WGS) entry which is preliminary data.</text>
</comment>
<reference evidence="4" key="1">
    <citation type="submission" date="2020-10" db="EMBL/GenBank/DDBJ databases">
        <authorList>
            <person name="Gilroy R."/>
        </authorList>
    </citation>
    <scope>NUCLEOTIDE SEQUENCE</scope>
    <source>
        <strain evidence="4">CHK190-19873</strain>
    </source>
</reference>
<reference evidence="4" key="2">
    <citation type="journal article" date="2021" name="PeerJ">
        <title>Extensive microbial diversity within the chicken gut microbiome revealed by metagenomics and culture.</title>
        <authorList>
            <person name="Gilroy R."/>
            <person name="Ravi A."/>
            <person name="Getino M."/>
            <person name="Pursley I."/>
            <person name="Horton D.L."/>
            <person name="Alikhan N.F."/>
            <person name="Baker D."/>
            <person name="Gharbi K."/>
            <person name="Hall N."/>
            <person name="Watson M."/>
            <person name="Adriaenssens E.M."/>
            <person name="Foster-Nyarko E."/>
            <person name="Jarju S."/>
            <person name="Secka A."/>
            <person name="Antonio M."/>
            <person name="Oren A."/>
            <person name="Chaudhuri R.R."/>
            <person name="La Ragione R."/>
            <person name="Hildebrand F."/>
            <person name="Pallen M.J."/>
        </authorList>
    </citation>
    <scope>NUCLEOTIDE SEQUENCE</scope>
    <source>
        <strain evidence="4">CHK190-19873</strain>
    </source>
</reference>
<accession>A0A9D1JJZ1</accession>
<dbReference type="SUPFAM" id="SSF88659">
    <property type="entry name" value="Sigma3 and sigma4 domains of RNA polymerase sigma factors"/>
    <property type="match status" value="1"/>
</dbReference>
<dbReference type="Gene3D" id="1.20.120.1810">
    <property type="match status" value="1"/>
</dbReference>